<evidence type="ECO:0000313" key="2">
    <source>
        <dbReference type="Proteomes" id="UP001215280"/>
    </source>
</evidence>
<protein>
    <submittedName>
        <fullName evidence="1">Uncharacterized protein</fullName>
    </submittedName>
</protein>
<dbReference type="Proteomes" id="UP001215280">
    <property type="component" value="Unassembled WGS sequence"/>
</dbReference>
<proteinExistence type="predicted"/>
<reference evidence="1" key="1">
    <citation type="submission" date="2023-03" db="EMBL/GenBank/DDBJ databases">
        <title>Massive genome expansion in bonnet fungi (Mycena s.s.) driven by repeated elements and novel gene families across ecological guilds.</title>
        <authorList>
            <consortium name="Lawrence Berkeley National Laboratory"/>
            <person name="Harder C.B."/>
            <person name="Miyauchi S."/>
            <person name="Viragh M."/>
            <person name="Kuo A."/>
            <person name="Thoen E."/>
            <person name="Andreopoulos B."/>
            <person name="Lu D."/>
            <person name="Skrede I."/>
            <person name="Drula E."/>
            <person name="Henrissat B."/>
            <person name="Morin E."/>
            <person name="Kohler A."/>
            <person name="Barry K."/>
            <person name="LaButti K."/>
            <person name="Morin E."/>
            <person name="Salamov A."/>
            <person name="Lipzen A."/>
            <person name="Mereny Z."/>
            <person name="Hegedus B."/>
            <person name="Baldrian P."/>
            <person name="Stursova M."/>
            <person name="Weitz H."/>
            <person name="Taylor A."/>
            <person name="Grigoriev I.V."/>
            <person name="Nagy L.G."/>
            <person name="Martin F."/>
            <person name="Kauserud H."/>
        </authorList>
    </citation>
    <scope>NUCLEOTIDE SEQUENCE</scope>
    <source>
        <strain evidence="1">CBHHK188m</strain>
    </source>
</reference>
<comment type="caution">
    <text evidence="1">The sequence shown here is derived from an EMBL/GenBank/DDBJ whole genome shotgun (WGS) entry which is preliminary data.</text>
</comment>
<sequence>MSNEGVSNEVPLPHPLDIQSCLPTLKRDVRPRRVAYQRMGHREMTMIHPTRRVYKDLRTPSSTPSSLGQTAAATPYYPRTVALIDGAISTSCARRGHMHRRDSGDWNGDDADTPHSFPRCLKWYHKPSIFEYAAPSRAAWPAPSLSIQTSLACVLEPTPMRILTPLLLARILIDDHAQLALRIPPMSAIAPLDLAWLYARARPSPRRRRRVTTPRLPYLLIPQMTNASIPRRWICVSPTARACDPCIRTLVPS</sequence>
<dbReference type="EMBL" id="JARJLG010000009">
    <property type="protein sequence ID" value="KAJ7778054.1"/>
    <property type="molecule type" value="Genomic_DNA"/>
</dbReference>
<gene>
    <name evidence="1" type="ORF">DFH07DRAFT_572065</name>
</gene>
<dbReference type="AlphaFoldDB" id="A0AAD7K8R9"/>
<keyword evidence="2" id="KW-1185">Reference proteome</keyword>
<evidence type="ECO:0000313" key="1">
    <source>
        <dbReference type="EMBL" id="KAJ7778054.1"/>
    </source>
</evidence>
<name>A0AAD7K8R9_9AGAR</name>
<accession>A0AAD7K8R9</accession>
<organism evidence="1 2">
    <name type="scientific">Mycena maculata</name>
    <dbReference type="NCBI Taxonomy" id="230809"/>
    <lineage>
        <taxon>Eukaryota</taxon>
        <taxon>Fungi</taxon>
        <taxon>Dikarya</taxon>
        <taxon>Basidiomycota</taxon>
        <taxon>Agaricomycotina</taxon>
        <taxon>Agaricomycetes</taxon>
        <taxon>Agaricomycetidae</taxon>
        <taxon>Agaricales</taxon>
        <taxon>Marasmiineae</taxon>
        <taxon>Mycenaceae</taxon>
        <taxon>Mycena</taxon>
    </lineage>
</organism>